<organism evidence="2 3">
    <name type="scientific">Piedraia hortae CBS 480.64</name>
    <dbReference type="NCBI Taxonomy" id="1314780"/>
    <lineage>
        <taxon>Eukaryota</taxon>
        <taxon>Fungi</taxon>
        <taxon>Dikarya</taxon>
        <taxon>Ascomycota</taxon>
        <taxon>Pezizomycotina</taxon>
        <taxon>Dothideomycetes</taxon>
        <taxon>Dothideomycetidae</taxon>
        <taxon>Capnodiales</taxon>
        <taxon>Piedraiaceae</taxon>
        <taxon>Piedraia</taxon>
    </lineage>
</organism>
<keyword evidence="1" id="KW-1133">Transmembrane helix</keyword>
<evidence type="ECO:0000313" key="2">
    <source>
        <dbReference type="EMBL" id="KAF2857173.1"/>
    </source>
</evidence>
<evidence type="ECO:0000256" key="1">
    <source>
        <dbReference type="SAM" id="Phobius"/>
    </source>
</evidence>
<name>A0A6A7BPA4_9PEZI</name>
<feature type="transmembrane region" description="Helical" evidence="1">
    <location>
        <begin position="27"/>
        <end position="45"/>
    </location>
</feature>
<protein>
    <submittedName>
        <fullName evidence="2">Uncharacterized protein</fullName>
    </submittedName>
</protein>
<dbReference type="AlphaFoldDB" id="A0A6A7BPA4"/>
<proteinExistence type="predicted"/>
<keyword evidence="1" id="KW-0812">Transmembrane</keyword>
<reference evidence="2" key="1">
    <citation type="journal article" date="2020" name="Stud. Mycol.">
        <title>101 Dothideomycetes genomes: a test case for predicting lifestyles and emergence of pathogens.</title>
        <authorList>
            <person name="Haridas S."/>
            <person name="Albert R."/>
            <person name="Binder M."/>
            <person name="Bloem J."/>
            <person name="Labutti K."/>
            <person name="Salamov A."/>
            <person name="Andreopoulos B."/>
            <person name="Baker S."/>
            <person name="Barry K."/>
            <person name="Bills G."/>
            <person name="Bluhm B."/>
            <person name="Cannon C."/>
            <person name="Castanera R."/>
            <person name="Culley D."/>
            <person name="Daum C."/>
            <person name="Ezra D."/>
            <person name="Gonzalez J."/>
            <person name="Henrissat B."/>
            <person name="Kuo A."/>
            <person name="Liang C."/>
            <person name="Lipzen A."/>
            <person name="Lutzoni F."/>
            <person name="Magnuson J."/>
            <person name="Mondo S."/>
            <person name="Nolan M."/>
            <person name="Ohm R."/>
            <person name="Pangilinan J."/>
            <person name="Park H.-J."/>
            <person name="Ramirez L."/>
            <person name="Alfaro M."/>
            <person name="Sun H."/>
            <person name="Tritt A."/>
            <person name="Yoshinaga Y."/>
            <person name="Zwiers L.-H."/>
            <person name="Turgeon B."/>
            <person name="Goodwin S."/>
            <person name="Spatafora J."/>
            <person name="Crous P."/>
            <person name="Grigoriev I."/>
        </authorList>
    </citation>
    <scope>NUCLEOTIDE SEQUENCE</scope>
    <source>
        <strain evidence="2">CBS 480.64</strain>
    </source>
</reference>
<keyword evidence="1" id="KW-0472">Membrane</keyword>
<gene>
    <name evidence="2" type="ORF">K470DRAFT_12712</name>
</gene>
<dbReference type="EMBL" id="MU006061">
    <property type="protein sequence ID" value="KAF2857173.1"/>
    <property type="molecule type" value="Genomic_DNA"/>
</dbReference>
<sequence length="128" mass="14695">MRYITRIISNRRSALDFTRQLVFRRDLYAGTHLLTIIIGCLYQPFGLCSISTANQISSDLRSGQCQSAAVPLKLFIPDDVPFGRRQTLSAHVVCGTERWDILGSQVYTFLYLKHRTTHIIHQHNDLDM</sequence>
<evidence type="ECO:0000313" key="3">
    <source>
        <dbReference type="Proteomes" id="UP000799421"/>
    </source>
</evidence>
<dbReference type="Proteomes" id="UP000799421">
    <property type="component" value="Unassembled WGS sequence"/>
</dbReference>
<keyword evidence="3" id="KW-1185">Reference proteome</keyword>
<accession>A0A6A7BPA4</accession>